<dbReference type="AlphaFoldDB" id="A0A4Q2KKU9"/>
<dbReference type="InterPro" id="IPR052517">
    <property type="entry name" value="GlcG_carb_metab_protein"/>
</dbReference>
<dbReference type="OrthoDB" id="9815788at2"/>
<organism evidence="1 2">
    <name type="scientific">Pelagerythrobacter rhizovicinus</name>
    <dbReference type="NCBI Taxonomy" id="2268576"/>
    <lineage>
        <taxon>Bacteria</taxon>
        <taxon>Pseudomonadati</taxon>
        <taxon>Pseudomonadota</taxon>
        <taxon>Alphaproteobacteria</taxon>
        <taxon>Sphingomonadales</taxon>
        <taxon>Erythrobacteraceae</taxon>
        <taxon>Pelagerythrobacter</taxon>
    </lineage>
</organism>
<dbReference type="Pfam" id="PF03928">
    <property type="entry name" value="HbpS-like"/>
    <property type="match status" value="1"/>
</dbReference>
<sequence length="140" mass="14736">MANSIEKRSITQEASDKLIAAATAKAEEMGVPMCISIVDESGNLKAFRRMDGAALLSVDIATNKAYTAVSFGMPSHGWYDFIKNDPPLLHGIVHTPRLVVFGGGYPVSENDQVIGAIGVSGGHYEQDMAVAEAALAALAD</sequence>
<evidence type="ECO:0000313" key="2">
    <source>
        <dbReference type="Proteomes" id="UP000293623"/>
    </source>
</evidence>
<dbReference type="Proteomes" id="UP000293623">
    <property type="component" value="Unassembled WGS sequence"/>
</dbReference>
<dbReference type="InterPro" id="IPR005624">
    <property type="entry name" value="PduO/GlcC-like"/>
</dbReference>
<name>A0A4Q2KKU9_9SPHN</name>
<reference evidence="1 2" key="1">
    <citation type="submission" date="2019-01" db="EMBL/GenBank/DDBJ databases">
        <title>Altererythrobacter rhizovicinus sp. nov., isolated from the rhizosphere soil of Haloxylon ammodendron.</title>
        <authorList>
            <person name="Li H.-P."/>
            <person name="Gou J.-Y."/>
            <person name="Yao D."/>
            <person name="Han Q.-Q."/>
            <person name="Shao K.-Z."/>
            <person name="Zhao Q."/>
            <person name="Zhang J.-L."/>
        </authorList>
    </citation>
    <scope>NUCLEOTIDE SEQUENCE [LARGE SCALE GENOMIC DNA]</scope>
    <source>
        <strain evidence="1 2">AY-3R</strain>
    </source>
</reference>
<proteinExistence type="predicted"/>
<accession>A0A4Q2KKU9</accession>
<dbReference type="PANTHER" id="PTHR34309:SF1">
    <property type="entry name" value="PROTEIN GLCG"/>
    <property type="match status" value="1"/>
</dbReference>
<dbReference type="PANTHER" id="PTHR34309">
    <property type="entry name" value="SLR1406 PROTEIN"/>
    <property type="match status" value="1"/>
</dbReference>
<evidence type="ECO:0000313" key="1">
    <source>
        <dbReference type="EMBL" id="RXZ64830.1"/>
    </source>
</evidence>
<dbReference type="InterPro" id="IPR038084">
    <property type="entry name" value="PduO/GlcC-like_sf"/>
</dbReference>
<dbReference type="RefSeq" id="WP_129525136.1">
    <property type="nucleotide sequence ID" value="NZ_SDPV01000002.1"/>
</dbReference>
<protein>
    <submittedName>
        <fullName evidence="1">Heme-binding protein</fullName>
    </submittedName>
</protein>
<comment type="caution">
    <text evidence="1">The sequence shown here is derived from an EMBL/GenBank/DDBJ whole genome shotgun (WGS) entry which is preliminary data.</text>
</comment>
<dbReference type="Gene3D" id="3.30.450.150">
    <property type="entry name" value="Haem-degrading domain"/>
    <property type="match status" value="1"/>
</dbReference>
<dbReference type="EMBL" id="SDPV01000002">
    <property type="protein sequence ID" value="RXZ64830.1"/>
    <property type="molecule type" value="Genomic_DNA"/>
</dbReference>
<gene>
    <name evidence="1" type="ORF">ETX26_13310</name>
</gene>
<dbReference type="SUPFAM" id="SSF143744">
    <property type="entry name" value="GlcG-like"/>
    <property type="match status" value="1"/>
</dbReference>
<keyword evidence="2" id="KW-1185">Reference proteome</keyword>